<organism evidence="2">
    <name type="scientific">Chromera velia CCMP2878</name>
    <dbReference type="NCBI Taxonomy" id="1169474"/>
    <lineage>
        <taxon>Eukaryota</taxon>
        <taxon>Sar</taxon>
        <taxon>Alveolata</taxon>
        <taxon>Colpodellida</taxon>
        <taxon>Chromeraceae</taxon>
        <taxon>Chromera</taxon>
    </lineage>
</organism>
<protein>
    <submittedName>
        <fullName evidence="2">Uncharacterized protein</fullName>
    </submittedName>
</protein>
<accession>A0A0G4GLQ5</accession>
<dbReference type="AlphaFoldDB" id="A0A0G4GLQ5"/>
<feature type="region of interest" description="Disordered" evidence="1">
    <location>
        <begin position="30"/>
        <end position="53"/>
    </location>
</feature>
<gene>
    <name evidence="2" type="ORF">Cvel_4872</name>
</gene>
<reference evidence="2" key="1">
    <citation type="submission" date="2014-11" db="EMBL/GenBank/DDBJ databases">
        <authorList>
            <person name="Otto D Thomas"/>
            <person name="Naeem Raeece"/>
        </authorList>
    </citation>
    <scope>NUCLEOTIDE SEQUENCE</scope>
</reference>
<proteinExistence type="predicted"/>
<name>A0A0G4GLQ5_9ALVE</name>
<evidence type="ECO:0000313" key="2">
    <source>
        <dbReference type="EMBL" id="CEM31054.1"/>
    </source>
</evidence>
<sequence>MGLAIEALRWLSDMGMMGDILDFDKSLSGTRGGRGRGRGRGRGGGRAESPRGYRSLLNTPVPGPLSVVLGGCETWGELWEKEGHDFLVSPNYRCFLHEHDSDAASRLLLTPTYSLRYDWKIPESYDQSGWGDDQYGIEGALEDSRVIPFPWPAAIVHADETGKLKESVLPDLAEVQFAINDLYANCGQCDLFISKCAVLMIRLPRGGRVEEERLLLKKYQRVVQKPDEDWDF</sequence>
<dbReference type="PhylomeDB" id="A0A0G4GLQ5"/>
<dbReference type="EMBL" id="CDMZ01001337">
    <property type="protein sequence ID" value="CEM31054.1"/>
    <property type="molecule type" value="Genomic_DNA"/>
</dbReference>
<dbReference type="VEuPathDB" id="CryptoDB:Cvel_4872"/>
<feature type="compositionally biased region" description="Basic residues" evidence="1">
    <location>
        <begin position="33"/>
        <end position="43"/>
    </location>
</feature>
<evidence type="ECO:0000256" key="1">
    <source>
        <dbReference type="SAM" id="MobiDB-lite"/>
    </source>
</evidence>